<dbReference type="Proteomes" id="UP000045706">
    <property type="component" value="Unassembled WGS sequence"/>
</dbReference>
<organism evidence="2 3">
    <name type="scientific">Verticillium longisporum</name>
    <name type="common">Verticillium dahliae var. longisporum</name>
    <dbReference type="NCBI Taxonomy" id="100787"/>
    <lineage>
        <taxon>Eukaryota</taxon>
        <taxon>Fungi</taxon>
        <taxon>Dikarya</taxon>
        <taxon>Ascomycota</taxon>
        <taxon>Pezizomycotina</taxon>
        <taxon>Sordariomycetes</taxon>
        <taxon>Hypocreomycetidae</taxon>
        <taxon>Glomerellales</taxon>
        <taxon>Plectosphaerellaceae</taxon>
        <taxon>Verticillium</taxon>
    </lineage>
</organism>
<sequence length="83" mass="9587">NRDEPLDEQYQVHEPGPCQVQRQEGEGDARLSRHSIHDRGYWYRHRGGGPQEAVPALQPGRCVDCQKVRRHRSRPDHLQEPAG</sequence>
<evidence type="ECO:0000313" key="2">
    <source>
        <dbReference type="EMBL" id="CRK10310.1"/>
    </source>
</evidence>
<protein>
    <submittedName>
        <fullName evidence="2">Uncharacterized protein</fullName>
    </submittedName>
</protein>
<evidence type="ECO:0000313" key="3">
    <source>
        <dbReference type="Proteomes" id="UP000045706"/>
    </source>
</evidence>
<feature type="non-terminal residue" evidence="2">
    <location>
        <position position="1"/>
    </location>
</feature>
<evidence type="ECO:0000256" key="1">
    <source>
        <dbReference type="SAM" id="MobiDB-lite"/>
    </source>
</evidence>
<accession>A0A0G4KN23</accession>
<dbReference type="EMBL" id="CVQI01001641">
    <property type="protein sequence ID" value="CRK10310.1"/>
    <property type="molecule type" value="Genomic_DNA"/>
</dbReference>
<reference evidence="3" key="1">
    <citation type="submission" date="2015-05" db="EMBL/GenBank/DDBJ databases">
        <authorList>
            <person name="Fogelqvist Johan"/>
        </authorList>
    </citation>
    <scope>NUCLEOTIDE SEQUENCE [LARGE SCALE GENOMIC DNA]</scope>
</reference>
<gene>
    <name evidence="2" type="ORF">BN1723_020969</name>
</gene>
<feature type="non-terminal residue" evidence="2">
    <location>
        <position position="83"/>
    </location>
</feature>
<proteinExistence type="predicted"/>
<dbReference type="AlphaFoldDB" id="A0A0G4KN23"/>
<name>A0A0G4KN23_VERLO</name>
<feature type="region of interest" description="Disordered" evidence="1">
    <location>
        <begin position="1"/>
        <end position="31"/>
    </location>
</feature>